<evidence type="ECO:0000313" key="2">
    <source>
        <dbReference type="Proteomes" id="UP000289738"/>
    </source>
</evidence>
<dbReference type="EMBL" id="SDMP01000015">
    <property type="protein sequence ID" value="RYR08651.1"/>
    <property type="molecule type" value="Genomic_DNA"/>
</dbReference>
<gene>
    <name evidence="1" type="ORF">Ahy_B05g076452</name>
</gene>
<evidence type="ECO:0000313" key="1">
    <source>
        <dbReference type="EMBL" id="RYR08651.1"/>
    </source>
</evidence>
<protein>
    <recommendedName>
        <fullName evidence="3">Transposase MuDR plant domain-containing protein</fullName>
    </recommendedName>
</protein>
<dbReference type="AlphaFoldDB" id="A0A444Z386"/>
<name>A0A444Z386_ARAHY</name>
<comment type="caution">
    <text evidence="1">The sequence shown here is derived from an EMBL/GenBank/DDBJ whole genome shotgun (WGS) entry which is preliminary data.</text>
</comment>
<dbReference type="Proteomes" id="UP000289738">
    <property type="component" value="Chromosome B05"/>
</dbReference>
<accession>A0A444Z386</accession>
<reference evidence="1 2" key="1">
    <citation type="submission" date="2019-01" db="EMBL/GenBank/DDBJ databases">
        <title>Sequencing of cultivated peanut Arachis hypogaea provides insights into genome evolution and oil improvement.</title>
        <authorList>
            <person name="Chen X."/>
        </authorList>
    </citation>
    <scope>NUCLEOTIDE SEQUENCE [LARGE SCALE GENOMIC DNA]</scope>
    <source>
        <strain evidence="2">cv. Fuhuasheng</strain>
        <tissue evidence="1">Leaves</tissue>
    </source>
</reference>
<sequence length="197" mass="23130">MSFIELYIKFEQFEADRNIERKDYNSDSEEEFKSNYEVVGPDGDEDKVDGIIEANVTEVTNALADQYPFEEPSFMRALDLEAMHAPEFSEYMNAVEILIMTDGEFAVEIEFSFREAVFMMMKDYTICRGIDYRVYELELLTFYAKCTQYDLGYDWLIRVSMIRRKYCWVIGRYNGSHTCTRATLSQDHAKLDLNTIA</sequence>
<keyword evidence="2" id="KW-1185">Reference proteome</keyword>
<proteinExistence type="predicted"/>
<evidence type="ECO:0008006" key="3">
    <source>
        <dbReference type="Google" id="ProtNLM"/>
    </source>
</evidence>
<organism evidence="1 2">
    <name type="scientific">Arachis hypogaea</name>
    <name type="common">Peanut</name>
    <dbReference type="NCBI Taxonomy" id="3818"/>
    <lineage>
        <taxon>Eukaryota</taxon>
        <taxon>Viridiplantae</taxon>
        <taxon>Streptophyta</taxon>
        <taxon>Embryophyta</taxon>
        <taxon>Tracheophyta</taxon>
        <taxon>Spermatophyta</taxon>
        <taxon>Magnoliopsida</taxon>
        <taxon>eudicotyledons</taxon>
        <taxon>Gunneridae</taxon>
        <taxon>Pentapetalae</taxon>
        <taxon>rosids</taxon>
        <taxon>fabids</taxon>
        <taxon>Fabales</taxon>
        <taxon>Fabaceae</taxon>
        <taxon>Papilionoideae</taxon>
        <taxon>50 kb inversion clade</taxon>
        <taxon>dalbergioids sensu lato</taxon>
        <taxon>Dalbergieae</taxon>
        <taxon>Pterocarpus clade</taxon>
        <taxon>Arachis</taxon>
    </lineage>
</organism>